<feature type="signal peptide" evidence="1">
    <location>
        <begin position="1"/>
        <end position="17"/>
    </location>
</feature>
<feature type="chain" id="PRO_5039651220" evidence="1">
    <location>
        <begin position="18"/>
        <end position="365"/>
    </location>
</feature>
<dbReference type="KEGG" id="kpul:GXN76_13315"/>
<dbReference type="InterPro" id="IPR011042">
    <property type="entry name" value="6-blade_b-propeller_TolB-like"/>
</dbReference>
<dbReference type="Proteomes" id="UP000503088">
    <property type="component" value="Chromosome"/>
</dbReference>
<name>A0A7D4CWV0_9BACL</name>
<dbReference type="Gene3D" id="2.120.10.30">
    <property type="entry name" value="TolB, C-terminal domain"/>
    <property type="match status" value="1"/>
</dbReference>
<dbReference type="EMBL" id="CP048104">
    <property type="protein sequence ID" value="QKG85357.1"/>
    <property type="molecule type" value="Genomic_DNA"/>
</dbReference>
<proteinExistence type="predicted"/>
<dbReference type="RefSeq" id="WP_173223942.1">
    <property type="nucleotide sequence ID" value="NZ_CP048104.1"/>
</dbReference>
<protein>
    <submittedName>
        <fullName evidence="3">PQQ-dependent sugar dehydrogenase</fullName>
    </submittedName>
</protein>
<evidence type="ECO:0000256" key="1">
    <source>
        <dbReference type="SAM" id="SignalP"/>
    </source>
</evidence>
<evidence type="ECO:0000313" key="3">
    <source>
        <dbReference type="EMBL" id="QKG85357.1"/>
    </source>
</evidence>
<dbReference type="InterPro" id="IPR011041">
    <property type="entry name" value="Quinoprot_gluc/sorb_DH_b-prop"/>
</dbReference>
<dbReference type="SUPFAM" id="SSF50952">
    <property type="entry name" value="Soluble quinoprotein glucose dehydrogenase"/>
    <property type="match status" value="1"/>
</dbReference>
<dbReference type="PROSITE" id="PS51257">
    <property type="entry name" value="PROKAR_LIPOPROTEIN"/>
    <property type="match status" value="1"/>
</dbReference>
<evidence type="ECO:0000313" key="4">
    <source>
        <dbReference type="Proteomes" id="UP000503088"/>
    </source>
</evidence>
<sequence>MKKWVVLLLLSVVVACSQPETGMKGAKNTTNTTEKDSFKKVKVVDVLAEGLEVPWSLVDRGDVFLVSERAGAIVAVPKTGGDWERQDLQLEKEVLHEGEGGFLGLALDPDDEKHDVLYAYHTYREEGKTYNRIIQLKQSGKGWKEEKALLEKIPGGFIHNGGRLAIGPDRKLYATTGDAGKENLAQDKESLAGKILRLNSDGSIPKDNPFPGSYVYSYGHRNSQGIAWTSKGEMYNAEHGPSGSNTGKDEINRIRAGQNYGWPVIQGDETRKGMRSPLYQSGNDTWAPSGITVADDTLYVAGLRGQQIRSFAVKGDSSEKIFQGEGRLRDILYQDGMFYVLTNNTDGRGEPGKKDDRLILLEGDK</sequence>
<keyword evidence="1" id="KW-0732">Signal</keyword>
<accession>A0A7D4CWV0</accession>
<keyword evidence="4" id="KW-1185">Reference proteome</keyword>
<gene>
    <name evidence="3" type="ORF">GXN76_13315</name>
</gene>
<dbReference type="PANTHER" id="PTHR19328">
    <property type="entry name" value="HEDGEHOG-INTERACTING PROTEIN"/>
    <property type="match status" value="1"/>
</dbReference>
<dbReference type="PANTHER" id="PTHR19328:SF13">
    <property type="entry name" value="HIPL1 PROTEIN"/>
    <property type="match status" value="1"/>
</dbReference>
<dbReference type="Pfam" id="PF07995">
    <property type="entry name" value="GSDH"/>
    <property type="match status" value="1"/>
</dbReference>
<reference evidence="3 4" key="1">
    <citation type="submission" date="2020-01" db="EMBL/GenBank/DDBJ databases">
        <authorList>
            <person name="Gulvik C.A."/>
            <person name="Batra D.G."/>
        </authorList>
    </citation>
    <scope>NUCLEOTIDE SEQUENCE [LARGE SCALE GENOMIC DNA]</scope>
    <source>
        <strain evidence="3 4">W9323</strain>
    </source>
</reference>
<dbReference type="AlphaFoldDB" id="A0A7D4CWV0"/>
<evidence type="ECO:0000259" key="2">
    <source>
        <dbReference type="Pfam" id="PF07995"/>
    </source>
</evidence>
<organism evidence="3 4">
    <name type="scientific">Kroppenstedtia pulmonis</name>
    <dbReference type="NCBI Taxonomy" id="1380685"/>
    <lineage>
        <taxon>Bacteria</taxon>
        <taxon>Bacillati</taxon>
        <taxon>Bacillota</taxon>
        <taxon>Bacilli</taxon>
        <taxon>Bacillales</taxon>
        <taxon>Thermoactinomycetaceae</taxon>
        <taxon>Kroppenstedtia</taxon>
    </lineage>
</organism>
<feature type="domain" description="Glucose/Sorbosone dehydrogenase" evidence="2">
    <location>
        <begin position="51"/>
        <end position="348"/>
    </location>
</feature>
<dbReference type="InterPro" id="IPR012938">
    <property type="entry name" value="Glc/Sorbosone_DH"/>
</dbReference>